<dbReference type="GO" id="GO:0008664">
    <property type="term" value="F:RNA 2',3'-cyclic 3'-phosphodiesterase activity"/>
    <property type="evidence" value="ECO:0007669"/>
    <property type="project" value="UniProtKB-EC"/>
</dbReference>
<dbReference type="InterPro" id="IPR004175">
    <property type="entry name" value="RNA_CPDase"/>
</dbReference>
<evidence type="ECO:0000256" key="1">
    <source>
        <dbReference type="ARBA" id="ARBA00022801"/>
    </source>
</evidence>
<dbReference type="GO" id="GO:0016874">
    <property type="term" value="F:ligase activity"/>
    <property type="evidence" value="ECO:0007669"/>
    <property type="project" value="UniProtKB-KW"/>
</dbReference>
<feature type="short sequence motif" description="HXTX 1" evidence="2">
    <location>
        <begin position="40"/>
        <end position="43"/>
    </location>
</feature>
<dbReference type="PANTHER" id="PTHR35561:SF1">
    <property type="entry name" value="RNA 2',3'-CYCLIC PHOSPHODIESTERASE"/>
    <property type="match status" value="1"/>
</dbReference>
<dbReference type="OrthoDB" id="9789350at2"/>
<accession>A0A1M7NFB3</accession>
<proteinExistence type="inferred from homology"/>
<dbReference type="Pfam" id="PF13563">
    <property type="entry name" value="2_5_RNA_ligase2"/>
    <property type="match status" value="1"/>
</dbReference>
<dbReference type="GO" id="GO:0004113">
    <property type="term" value="F:2',3'-cyclic-nucleotide 3'-phosphodiesterase activity"/>
    <property type="evidence" value="ECO:0007669"/>
    <property type="project" value="InterPro"/>
</dbReference>
<evidence type="ECO:0000256" key="2">
    <source>
        <dbReference type="HAMAP-Rule" id="MF_01940"/>
    </source>
</evidence>
<dbReference type="InterPro" id="IPR009097">
    <property type="entry name" value="Cyclic_Pdiesterase"/>
</dbReference>
<sequence>MRLFIAINFTPEVKEQLYKAIQDLSKEAVSGNFTRISNLHLTVAFLGEVSSNRLHDIRKIINQTAFGFDVFEIEIGGLGKFINQGEFLYWCGIRENETLDKLQQSLIQGLKANEFLVDDKPFKPHITLGRRCRMNSNFDEKEFAKMIVPIRMKVTTINLMKSEYRDGSLTYSSIGEVKLKG</sequence>
<reference evidence="3 4" key="1">
    <citation type="submission" date="2016-11" db="EMBL/GenBank/DDBJ databases">
        <authorList>
            <person name="Jaros S."/>
            <person name="Januszkiewicz K."/>
            <person name="Wedrychowicz H."/>
        </authorList>
    </citation>
    <scope>NUCLEOTIDE SEQUENCE [LARGE SCALE GENOMIC DNA]</scope>
    <source>
        <strain evidence="3 4">DSM 15930</strain>
    </source>
</reference>
<comment type="function">
    <text evidence="2">Hydrolyzes RNA 2',3'-cyclic phosphodiester to an RNA 2'-phosphomonoester.</text>
</comment>
<name>A0A1M7NFB3_9FIRM</name>
<dbReference type="HAMAP" id="MF_01940">
    <property type="entry name" value="RNA_CPDase"/>
    <property type="match status" value="1"/>
</dbReference>
<evidence type="ECO:0000313" key="3">
    <source>
        <dbReference type="EMBL" id="SHN02425.1"/>
    </source>
</evidence>
<comment type="catalytic activity">
    <reaction evidence="2">
        <text>a 3'-end 2',3'-cyclophospho-ribonucleotide-RNA + H2O = a 3'-end 2'-phospho-ribonucleotide-RNA + H(+)</text>
        <dbReference type="Rhea" id="RHEA:11828"/>
        <dbReference type="Rhea" id="RHEA-COMP:10464"/>
        <dbReference type="Rhea" id="RHEA-COMP:17353"/>
        <dbReference type="ChEBI" id="CHEBI:15377"/>
        <dbReference type="ChEBI" id="CHEBI:15378"/>
        <dbReference type="ChEBI" id="CHEBI:83064"/>
        <dbReference type="ChEBI" id="CHEBI:173113"/>
        <dbReference type="EC" id="3.1.4.58"/>
    </reaction>
</comment>
<dbReference type="SUPFAM" id="SSF55144">
    <property type="entry name" value="LigT-like"/>
    <property type="match status" value="1"/>
</dbReference>
<feature type="short sequence motif" description="HXTX 2" evidence="2">
    <location>
        <begin position="125"/>
        <end position="128"/>
    </location>
</feature>
<comment type="similarity">
    <text evidence="2">Belongs to the 2H phosphoesterase superfamily. ThpR family.</text>
</comment>
<dbReference type="EMBL" id="FRCP01000028">
    <property type="protein sequence ID" value="SHN02425.1"/>
    <property type="molecule type" value="Genomic_DNA"/>
</dbReference>
<feature type="active site" description="Proton donor" evidence="2">
    <location>
        <position position="40"/>
    </location>
</feature>
<dbReference type="PANTHER" id="PTHR35561">
    <property type="entry name" value="RNA 2',3'-CYCLIC PHOSPHODIESTERASE"/>
    <property type="match status" value="1"/>
</dbReference>
<dbReference type="NCBIfam" id="TIGR02258">
    <property type="entry name" value="2_5_ligase"/>
    <property type="match status" value="1"/>
</dbReference>
<dbReference type="RefSeq" id="WP_073291551.1">
    <property type="nucleotide sequence ID" value="NZ_FRCP01000028.1"/>
</dbReference>
<dbReference type="AlphaFoldDB" id="A0A1M7NFB3"/>
<keyword evidence="3" id="KW-0436">Ligase</keyword>
<protein>
    <recommendedName>
        <fullName evidence="2">RNA 2',3'-cyclic phosphodiesterase</fullName>
        <shortName evidence="2">RNA 2',3'-CPDase</shortName>
        <ecNumber evidence="2">3.1.4.58</ecNumber>
    </recommendedName>
</protein>
<keyword evidence="4" id="KW-1185">Reference proteome</keyword>
<dbReference type="STRING" id="1120996.SAMN02746066_04442"/>
<dbReference type="Gene3D" id="3.90.1140.10">
    <property type="entry name" value="Cyclic phosphodiesterase"/>
    <property type="match status" value="1"/>
</dbReference>
<dbReference type="EC" id="3.1.4.58" evidence="2"/>
<dbReference type="Proteomes" id="UP000184038">
    <property type="component" value="Unassembled WGS sequence"/>
</dbReference>
<feature type="active site" description="Proton acceptor" evidence="2">
    <location>
        <position position="125"/>
    </location>
</feature>
<keyword evidence="1 2" id="KW-0378">Hydrolase</keyword>
<evidence type="ECO:0000313" key="4">
    <source>
        <dbReference type="Proteomes" id="UP000184038"/>
    </source>
</evidence>
<organism evidence="3 4">
    <name type="scientific">Anaerosporobacter mobilis DSM 15930</name>
    <dbReference type="NCBI Taxonomy" id="1120996"/>
    <lineage>
        <taxon>Bacteria</taxon>
        <taxon>Bacillati</taxon>
        <taxon>Bacillota</taxon>
        <taxon>Clostridia</taxon>
        <taxon>Lachnospirales</taxon>
        <taxon>Lachnospiraceae</taxon>
        <taxon>Anaerosporobacter</taxon>
    </lineage>
</organism>
<gene>
    <name evidence="3" type="ORF">SAMN02746066_04442</name>
</gene>